<evidence type="ECO:0000256" key="5">
    <source>
        <dbReference type="ARBA" id="ARBA00022617"/>
    </source>
</evidence>
<organism evidence="22 23">
    <name type="scientific">Halomonas korlensis</name>
    <dbReference type="NCBI Taxonomy" id="463301"/>
    <lineage>
        <taxon>Bacteria</taxon>
        <taxon>Pseudomonadati</taxon>
        <taxon>Pseudomonadota</taxon>
        <taxon>Gammaproteobacteria</taxon>
        <taxon>Oceanospirillales</taxon>
        <taxon>Halomonadaceae</taxon>
        <taxon>Halomonas</taxon>
    </lineage>
</organism>
<comment type="function">
    <text evidence="15">Subunits I and II form the functional core of the enzyme complex. Electrons originating in cytochrome c are transferred via heme a and Cu(A) to the binuclear center formed by heme a3 and Cu(B).</text>
</comment>
<dbReference type="NCBIfam" id="TIGR02866">
    <property type="entry name" value="CoxB"/>
    <property type="match status" value="1"/>
</dbReference>
<evidence type="ECO:0000256" key="17">
    <source>
        <dbReference type="ARBA" id="ARBA00047816"/>
    </source>
</evidence>
<dbReference type="AlphaFoldDB" id="A0A1I7JGH4"/>
<evidence type="ECO:0000256" key="19">
    <source>
        <dbReference type="SAM" id="Phobius"/>
    </source>
</evidence>
<dbReference type="PROSITE" id="PS50857">
    <property type="entry name" value="COX2_CUA"/>
    <property type="match status" value="1"/>
</dbReference>
<dbReference type="InterPro" id="IPR001505">
    <property type="entry name" value="Copper_CuA"/>
</dbReference>
<evidence type="ECO:0000259" key="20">
    <source>
        <dbReference type="PROSITE" id="PS50857"/>
    </source>
</evidence>
<dbReference type="Gene3D" id="2.60.40.420">
    <property type="entry name" value="Cupredoxins - blue copper proteins"/>
    <property type="match status" value="1"/>
</dbReference>
<dbReference type="PANTHER" id="PTHR22888">
    <property type="entry name" value="CYTOCHROME C OXIDASE, SUBUNIT II"/>
    <property type="match status" value="1"/>
</dbReference>
<evidence type="ECO:0000256" key="15">
    <source>
        <dbReference type="ARBA" id="ARBA00024688"/>
    </source>
</evidence>
<comment type="subcellular location">
    <subcellularLocation>
        <location evidence="1">Membrane</location>
        <topology evidence="1">Multi-pass membrane protein</topology>
    </subcellularLocation>
</comment>
<gene>
    <name evidence="22" type="ORF">SAMN04487955_110120</name>
</gene>
<keyword evidence="8 18" id="KW-0479">Metal-binding</keyword>
<feature type="transmembrane region" description="Helical" evidence="19">
    <location>
        <begin position="44"/>
        <end position="66"/>
    </location>
</feature>
<keyword evidence="23" id="KW-1185">Reference proteome</keyword>
<evidence type="ECO:0000256" key="3">
    <source>
        <dbReference type="ARBA" id="ARBA00012949"/>
    </source>
</evidence>
<evidence type="ECO:0000256" key="9">
    <source>
        <dbReference type="ARBA" id="ARBA00022967"/>
    </source>
</evidence>
<keyword evidence="7 19" id="KW-0812">Transmembrane</keyword>
<dbReference type="InterPro" id="IPR034236">
    <property type="entry name" value="CuRO_CcO_Caa3_II"/>
</dbReference>
<dbReference type="Proteomes" id="UP000198693">
    <property type="component" value="Unassembled WGS sequence"/>
</dbReference>
<dbReference type="GO" id="GO:0016020">
    <property type="term" value="C:membrane"/>
    <property type="evidence" value="ECO:0007669"/>
    <property type="project" value="UniProtKB-SubCell"/>
</dbReference>
<keyword evidence="11 19" id="KW-1133">Transmembrane helix</keyword>
<dbReference type="STRING" id="463301.SAMN04487955_110120"/>
<dbReference type="Pfam" id="PF00034">
    <property type="entry name" value="Cytochrom_C"/>
    <property type="match status" value="1"/>
</dbReference>
<dbReference type="PROSITE" id="PS51007">
    <property type="entry name" value="CYTC"/>
    <property type="match status" value="1"/>
</dbReference>
<sequence>MSLKKVYRKTGWLGAVVLLLTACEGSQSALDPAGSAAELIARLWWPTLFVATLVTLLVLTLLAVAVFRAHKKHAELPLSVRQSRNLVIAGGIILPLAATIPFALSSFSIGRTIHAPLPDDALTVEVIGKQWWWEVHYLDEAGDRIATTANEIHIPVDEPIRFLLSSDNVIHSFWVPNLQGKTDMIPGRTNLTSMTADEPGVYRGQCAEYCGTQHALMAFLLVAEAPEAFDDWLAHQRQPAREPATDAQARGREVFLEAECADCHTIRGTPADGEDGPDLTHIASRQTLAGATVPNRIGHLGGWITDPQHIKPGNKMPPSELSPEELQTLLGYLESLE</sequence>
<evidence type="ECO:0000256" key="8">
    <source>
        <dbReference type="ARBA" id="ARBA00022723"/>
    </source>
</evidence>
<dbReference type="SUPFAM" id="SSF46626">
    <property type="entry name" value="Cytochrome c"/>
    <property type="match status" value="1"/>
</dbReference>
<evidence type="ECO:0000259" key="21">
    <source>
        <dbReference type="PROSITE" id="PS51007"/>
    </source>
</evidence>
<keyword evidence="12 18" id="KW-0408">Iron</keyword>
<dbReference type="CDD" id="cd04213">
    <property type="entry name" value="CuRO_CcO_Caa3_II"/>
    <property type="match status" value="1"/>
</dbReference>
<dbReference type="InterPro" id="IPR014222">
    <property type="entry name" value="Cyt_c_oxidase_su2"/>
</dbReference>
<comment type="catalytic activity">
    <reaction evidence="17">
        <text>4 Fe(II)-[cytochrome c] + O2 + 8 H(+)(in) = 4 Fe(III)-[cytochrome c] + 2 H2O + 4 H(+)(out)</text>
        <dbReference type="Rhea" id="RHEA:11436"/>
        <dbReference type="Rhea" id="RHEA-COMP:10350"/>
        <dbReference type="Rhea" id="RHEA-COMP:14399"/>
        <dbReference type="ChEBI" id="CHEBI:15377"/>
        <dbReference type="ChEBI" id="CHEBI:15378"/>
        <dbReference type="ChEBI" id="CHEBI:15379"/>
        <dbReference type="ChEBI" id="CHEBI:29033"/>
        <dbReference type="ChEBI" id="CHEBI:29034"/>
        <dbReference type="EC" id="7.1.1.9"/>
    </reaction>
</comment>
<keyword evidence="5 18" id="KW-0349">Heme</keyword>
<reference evidence="23" key="1">
    <citation type="submission" date="2016-10" db="EMBL/GenBank/DDBJ databases">
        <authorList>
            <person name="Varghese N."/>
            <person name="Submissions S."/>
        </authorList>
    </citation>
    <scope>NUCLEOTIDE SEQUENCE [LARGE SCALE GENOMIC DNA]</scope>
    <source>
        <strain evidence="23">CGMCC 1.6981</strain>
    </source>
</reference>
<keyword evidence="6" id="KW-0679">Respiratory chain</keyword>
<dbReference type="InterPro" id="IPR036257">
    <property type="entry name" value="Cyt_c_oxidase_su2_TM_sf"/>
</dbReference>
<evidence type="ECO:0000256" key="12">
    <source>
        <dbReference type="ARBA" id="ARBA00023004"/>
    </source>
</evidence>
<proteinExistence type="inferred from homology"/>
<protein>
    <recommendedName>
        <fullName evidence="3">cytochrome-c oxidase</fullName>
        <ecNumber evidence="3">7.1.1.9</ecNumber>
    </recommendedName>
    <alternativeName>
        <fullName evidence="16">Cytochrome aa3 subunit 2</fullName>
    </alternativeName>
</protein>
<evidence type="ECO:0000256" key="14">
    <source>
        <dbReference type="ARBA" id="ARBA00023136"/>
    </source>
</evidence>
<evidence type="ECO:0000256" key="7">
    <source>
        <dbReference type="ARBA" id="ARBA00022692"/>
    </source>
</evidence>
<feature type="domain" description="Cytochrome oxidase subunit II copper A binding" evidence="20">
    <location>
        <begin position="119"/>
        <end position="235"/>
    </location>
</feature>
<evidence type="ECO:0000256" key="4">
    <source>
        <dbReference type="ARBA" id="ARBA00022448"/>
    </source>
</evidence>
<dbReference type="InterPro" id="IPR008972">
    <property type="entry name" value="Cupredoxin"/>
</dbReference>
<dbReference type="GO" id="GO:0042773">
    <property type="term" value="P:ATP synthesis coupled electron transport"/>
    <property type="evidence" value="ECO:0007669"/>
    <property type="project" value="TreeGrafter"/>
</dbReference>
<accession>A0A1I7JGH4</accession>
<keyword evidence="10" id="KW-0249">Electron transport</keyword>
<dbReference type="InterPro" id="IPR009056">
    <property type="entry name" value="Cyt_c-like_dom"/>
</dbReference>
<dbReference type="GO" id="GO:0020037">
    <property type="term" value="F:heme binding"/>
    <property type="evidence" value="ECO:0007669"/>
    <property type="project" value="InterPro"/>
</dbReference>
<feature type="transmembrane region" description="Helical" evidence="19">
    <location>
        <begin position="86"/>
        <end position="104"/>
    </location>
</feature>
<evidence type="ECO:0000256" key="18">
    <source>
        <dbReference type="PROSITE-ProRule" id="PRU00433"/>
    </source>
</evidence>
<evidence type="ECO:0000256" key="10">
    <source>
        <dbReference type="ARBA" id="ARBA00022982"/>
    </source>
</evidence>
<dbReference type="PROSITE" id="PS51257">
    <property type="entry name" value="PROKAR_LIPOPROTEIN"/>
    <property type="match status" value="1"/>
</dbReference>
<dbReference type="OrthoDB" id="9781261at2"/>
<name>A0A1I7JGH4_9GAMM</name>
<dbReference type="GO" id="GO:0004129">
    <property type="term" value="F:cytochrome-c oxidase activity"/>
    <property type="evidence" value="ECO:0007669"/>
    <property type="project" value="UniProtKB-EC"/>
</dbReference>
<evidence type="ECO:0000256" key="16">
    <source>
        <dbReference type="ARBA" id="ARBA00031399"/>
    </source>
</evidence>
<dbReference type="GO" id="GO:0016491">
    <property type="term" value="F:oxidoreductase activity"/>
    <property type="evidence" value="ECO:0007669"/>
    <property type="project" value="InterPro"/>
</dbReference>
<keyword evidence="9" id="KW-1278">Translocase</keyword>
<dbReference type="PROSITE" id="PS00078">
    <property type="entry name" value="COX2"/>
    <property type="match status" value="1"/>
</dbReference>
<dbReference type="SUPFAM" id="SSF49503">
    <property type="entry name" value="Cupredoxins"/>
    <property type="match status" value="1"/>
</dbReference>
<dbReference type="EC" id="7.1.1.9" evidence="3"/>
<keyword evidence="4" id="KW-0813">Transport</keyword>
<evidence type="ECO:0000313" key="22">
    <source>
        <dbReference type="EMBL" id="SFU84232.1"/>
    </source>
</evidence>
<dbReference type="Gene3D" id="1.10.287.90">
    <property type="match status" value="1"/>
</dbReference>
<evidence type="ECO:0000256" key="1">
    <source>
        <dbReference type="ARBA" id="ARBA00004141"/>
    </source>
</evidence>
<evidence type="ECO:0000256" key="6">
    <source>
        <dbReference type="ARBA" id="ARBA00022660"/>
    </source>
</evidence>
<evidence type="ECO:0000313" key="23">
    <source>
        <dbReference type="Proteomes" id="UP000198693"/>
    </source>
</evidence>
<evidence type="ECO:0000256" key="13">
    <source>
        <dbReference type="ARBA" id="ARBA00023008"/>
    </source>
</evidence>
<dbReference type="Pfam" id="PF00116">
    <property type="entry name" value="COX2"/>
    <property type="match status" value="1"/>
</dbReference>
<feature type="domain" description="Cytochrome c" evidence="21">
    <location>
        <begin position="246"/>
        <end position="337"/>
    </location>
</feature>
<evidence type="ECO:0000256" key="11">
    <source>
        <dbReference type="ARBA" id="ARBA00022989"/>
    </source>
</evidence>
<dbReference type="GO" id="GO:0005507">
    <property type="term" value="F:copper ion binding"/>
    <property type="evidence" value="ECO:0007669"/>
    <property type="project" value="InterPro"/>
</dbReference>
<dbReference type="InterPro" id="IPR036909">
    <property type="entry name" value="Cyt_c-like_dom_sf"/>
</dbReference>
<keyword evidence="14 19" id="KW-0472">Membrane</keyword>
<dbReference type="EMBL" id="FPBP01000010">
    <property type="protein sequence ID" value="SFU84232.1"/>
    <property type="molecule type" value="Genomic_DNA"/>
</dbReference>
<evidence type="ECO:0000256" key="2">
    <source>
        <dbReference type="ARBA" id="ARBA00007866"/>
    </source>
</evidence>
<dbReference type="InterPro" id="IPR045187">
    <property type="entry name" value="CcO_II"/>
</dbReference>
<comment type="similarity">
    <text evidence="2">Belongs to the cytochrome c oxidase subunit 2 family.</text>
</comment>
<dbReference type="InterPro" id="IPR002429">
    <property type="entry name" value="CcO_II-like_C"/>
</dbReference>
<keyword evidence="13" id="KW-0186">Copper</keyword>
<dbReference type="PANTHER" id="PTHR22888:SF9">
    <property type="entry name" value="CYTOCHROME C OXIDASE SUBUNIT 2"/>
    <property type="match status" value="1"/>
</dbReference>